<dbReference type="CDD" id="cd04452">
    <property type="entry name" value="S1_IF2_alpha"/>
    <property type="match status" value="1"/>
</dbReference>
<dbReference type="HOGENOM" id="CLU_033458_0_2_2"/>
<dbReference type="KEGG" id="nev:NTE_00531"/>
<sequence>MSSRSEIKPSHEQPLPEEGDIVIATIKDVTGHGAYVSLDEYDGLTGFLGIREVATGWVRNIQRYIRPRQKAVLKVIRVNKARAEVDTSLKQVSGEERKEKLIEIKKSEKASGFMDTIKVVAGLNDAQLQQITDLALQKYDDLYSLFETVAIKGIDSIKNLGFDAKVLEAIEGESKKIQVPLVEVRGILEISSKKPDGIEIIKNILLDAEKSKSGSSGGRAEINIAYIGAPKYRLTIKAENFKIAEKALTNATEKIENAMRKHNGTFSFTREESKKKASSANTTT</sequence>
<dbReference type="InterPro" id="IPR003029">
    <property type="entry name" value="S1_domain"/>
</dbReference>
<dbReference type="GO" id="GO:0003743">
    <property type="term" value="F:translation initiation factor activity"/>
    <property type="evidence" value="ECO:0007669"/>
    <property type="project" value="UniProtKB-KW"/>
</dbReference>
<gene>
    <name evidence="7" type="ORF">NTE_00531</name>
</gene>
<dbReference type="GO" id="GO:0003723">
    <property type="term" value="F:RNA binding"/>
    <property type="evidence" value="ECO:0007669"/>
    <property type="project" value="UniProtKB-KW"/>
</dbReference>
<evidence type="ECO:0000256" key="4">
    <source>
        <dbReference type="ARBA" id="ARBA00022917"/>
    </source>
</evidence>
<evidence type="ECO:0000313" key="7">
    <source>
        <dbReference type="EMBL" id="AIF82612.1"/>
    </source>
</evidence>
<dbReference type="PANTHER" id="PTHR10602:SF0">
    <property type="entry name" value="EUKARYOTIC TRANSLATION INITIATION FACTOR 2 SUBUNIT 1"/>
    <property type="match status" value="1"/>
</dbReference>
<dbReference type="PANTHER" id="PTHR10602">
    <property type="entry name" value="EUKARYOTIC TRANSLATION INITIATION FACTOR 2 SUBUNIT 1"/>
    <property type="match status" value="1"/>
</dbReference>
<dbReference type="InterPro" id="IPR024054">
    <property type="entry name" value="TIF2_asu_middle_sf"/>
</dbReference>
<dbReference type="Gene3D" id="3.30.70.1130">
    <property type="entry name" value="EIF_2_alpha"/>
    <property type="match status" value="1"/>
</dbReference>
<keyword evidence="8" id="KW-1185">Reference proteome</keyword>
<dbReference type="InterPro" id="IPR011488">
    <property type="entry name" value="TIF_2_asu"/>
</dbReference>
<dbReference type="EMBL" id="CP007174">
    <property type="protein sequence ID" value="AIF82612.1"/>
    <property type="molecule type" value="Genomic_DNA"/>
</dbReference>
<feature type="region of interest" description="Disordered" evidence="5">
    <location>
        <begin position="262"/>
        <end position="284"/>
    </location>
</feature>
<protein>
    <submittedName>
        <fullName evidence="7">Translation initiation factor 2 subunit alpha (AeIF-2a)</fullName>
    </submittedName>
</protein>
<dbReference type="SMART" id="SM00316">
    <property type="entry name" value="S1"/>
    <property type="match status" value="1"/>
</dbReference>
<evidence type="ECO:0000256" key="5">
    <source>
        <dbReference type="SAM" id="MobiDB-lite"/>
    </source>
</evidence>
<keyword evidence="3" id="KW-0694">RNA-binding</keyword>
<dbReference type="Pfam" id="PF07541">
    <property type="entry name" value="EIF_2_alpha"/>
    <property type="match status" value="1"/>
</dbReference>
<dbReference type="Pfam" id="PF00575">
    <property type="entry name" value="S1"/>
    <property type="match status" value="1"/>
</dbReference>
<dbReference type="GeneID" id="41596403"/>
<dbReference type="GO" id="GO:0043022">
    <property type="term" value="F:ribosome binding"/>
    <property type="evidence" value="ECO:0007669"/>
    <property type="project" value="TreeGrafter"/>
</dbReference>
<evidence type="ECO:0000259" key="6">
    <source>
        <dbReference type="PROSITE" id="PS50126"/>
    </source>
</evidence>
<dbReference type="InterPro" id="IPR012340">
    <property type="entry name" value="NA-bd_OB-fold"/>
</dbReference>
<dbReference type="Proteomes" id="UP000028194">
    <property type="component" value="Chromosome"/>
</dbReference>
<dbReference type="SUPFAM" id="SSF116742">
    <property type="entry name" value="eIF2alpha middle domain-like"/>
    <property type="match status" value="1"/>
</dbReference>
<evidence type="ECO:0000313" key="8">
    <source>
        <dbReference type="Proteomes" id="UP000028194"/>
    </source>
</evidence>
<proteinExistence type="inferred from homology"/>
<dbReference type="SUPFAM" id="SSF110993">
    <property type="entry name" value="eIF-2-alpha, C-terminal domain"/>
    <property type="match status" value="1"/>
</dbReference>
<dbReference type="eggNOG" id="arCOG04107">
    <property type="taxonomic scope" value="Archaea"/>
</dbReference>
<dbReference type="FunFam" id="3.30.70.1130:FF:000002">
    <property type="entry name" value="Translation initiation factor 2 subunit alpha"/>
    <property type="match status" value="1"/>
</dbReference>
<evidence type="ECO:0000256" key="1">
    <source>
        <dbReference type="ARBA" id="ARBA00007223"/>
    </source>
</evidence>
<comment type="similarity">
    <text evidence="1">Belongs to the eIF-2-alpha family.</text>
</comment>
<keyword evidence="2 7" id="KW-0396">Initiation factor</keyword>
<dbReference type="Gene3D" id="1.10.150.190">
    <property type="entry name" value="Translation initiation factor 2, subunit 1, domain 2"/>
    <property type="match status" value="1"/>
</dbReference>
<evidence type="ECO:0000256" key="2">
    <source>
        <dbReference type="ARBA" id="ARBA00022540"/>
    </source>
</evidence>
<organism evidence="7 8">
    <name type="scientific">Candidatus Nitrososphaera evergladensis SR1</name>
    <dbReference type="NCBI Taxonomy" id="1459636"/>
    <lineage>
        <taxon>Archaea</taxon>
        <taxon>Nitrososphaerota</taxon>
        <taxon>Nitrososphaeria</taxon>
        <taxon>Nitrososphaerales</taxon>
        <taxon>Nitrososphaeraceae</taxon>
        <taxon>Nitrososphaera</taxon>
    </lineage>
</organism>
<reference evidence="7 8" key="1">
    <citation type="journal article" date="2014" name="PLoS ONE">
        <title>Genome Sequence of Candidatus Nitrososphaera evergladensis from Group I.1b Enriched from Everglades Soil Reveals Novel Genomic Features of the Ammonia-Oxidizing Archaea.</title>
        <authorList>
            <person name="Zhalnina K.V."/>
            <person name="Dias R."/>
            <person name="Leonard M.T."/>
            <person name="Dorr de Quadros P."/>
            <person name="Camargo F.A."/>
            <person name="Drew J.C."/>
            <person name="Farmerie W.G."/>
            <person name="Daroub S.H."/>
            <person name="Triplett E.W."/>
        </authorList>
    </citation>
    <scope>NUCLEOTIDE SEQUENCE [LARGE SCALE GENOMIC DNA]</scope>
    <source>
        <strain evidence="7 8">SR1</strain>
    </source>
</reference>
<dbReference type="STRING" id="1459636.NTE_00531"/>
<dbReference type="PROSITE" id="PS50126">
    <property type="entry name" value="S1"/>
    <property type="match status" value="1"/>
</dbReference>
<evidence type="ECO:0000256" key="3">
    <source>
        <dbReference type="ARBA" id="ARBA00022884"/>
    </source>
</evidence>
<accession>A0A075MP94</accession>
<feature type="domain" description="S1 motif" evidence="6">
    <location>
        <begin position="19"/>
        <end position="90"/>
    </location>
</feature>
<keyword evidence="4" id="KW-0648">Protein biosynthesis</keyword>
<name>A0A075MP94_9ARCH</name>
<dbReference type="SUPFAM" id="SSF50249">
    <property type="entry name" value="Nucleic acid-binding proteins"/>
    <property type="match status" value="1"/>
</dbReference>
<dbReference type="InterPro" id="IPR024055">
    <property type="entry name" value="TIF2_asu_C"/>
</dbReference>
<dbReference type="RefSeq" id="WP_226987123.1">
    <property type="nucleotide sequence ID" value="NZ_CP007174.1"/>
</dbReference>
<dbReference type="InterPro" id="IPR044126">
    <property type="entry name" value="S1_IF2_alpha"/>
</dbReference>
<dbReference type="AlphaFoldDB" id="A0A075MP94"/>
<dbReference type="Gene3D" id="2.40.50.140">
    <property type="entry name" value="Nucleic acid-binding proteins"/>
    <property type="match status" value="1"/>
</dbReference>